<evidence type="ECO:0000256" key="1">
    <source>
        <dbReference type="SAM" id="MobiDB-lite"/>
    </source>
</evidence>
<proteinExistence type="predicted"/>
<feature type="compositionally biased region" description="Acidic residues" evidence="1">
    <location>
        <begin position="29"/>
        <end position="38"/>
    </location>
</feature>
<protein>
    <submittedName>
        <fullName evidence="2">Uncharacterized protein</fullName>
    </submittedName>
</protein>
<feature type="region of interest" description="Disordered" evidence="1">
    <location>
        <begin position="1"/>
        <end position="71"/>
    </location>
</feature>
<evidence type="ECO:0000313" key="3">
    <source>
        <dbReference type="Proteomes" id="UP001163046"/>
    </source>
</evidence>
<feature type="compositionally biased region" description="Basic and acidic residues" evidence="1">
    <location>
        <begin position="49"/>
        <end position="71"/>
    </location>
</feature>
<sequence>MIPTSPLQQVYPQRLEPSSSQETSLNIEQLDEAEEEGEEGHGLQQESNDELREKSSSQILRIHEGRMYEKN</sequence>
<comment type="caution">
    <text evidence="2">The sequence shown here is derived from an EMBL/GenBank/DDBJ whole genome shotgun (WGS) entry which is preliminary data.</text>
</comment>
<feature type="compositionally biased region" description="Polar residues" evidence="1">
    <location>
        <begin position="1"/>
        <end position="27"/>
    </location>
</feature>
<dbReference type="AlphaFoldDB" id="A0A9W9YYT4"/>
<organism evidence="2 3">
    <name type="scientific">Desmophyllum pertusum</name>
    <dbReference type="NCBI Taxonomy" id="174260"/>
    <lineage>
        <taxon>Eukaryota</taxon>
        <taxon>Metazoa</taxon>
        <taxon>Cnidaria</taxon>
        <taxon>Anthozoa</taxon>
        <taxon>Hexacorallia</taxon>
        <taxon>Scleractinia</taxon>
        <taxon>Caryophylliina</taxon>
        <taxon>Caryophylliidae</taxon>
        <taxon>Desmophyllum</taxon>
    </lineage>
</organism>
<accession>A0A9W9YYT4</accession>
<gene>
    <name evidence="2" type="ORF">OS493_022014</name>
</gene>
<reference evidence="2" key="1">
    <citation type="submission" date="2023-01" db="EMBL/GenBank/DDBJ databases">
        <title>Genome assembly of the deep-sea coral Lophelia pertusa.</title>
        <authorList>
            <person name="Herrera S."/>
            <person name="Cordes E."/>
        </authorList>
    </citation>
    <scope>NUCLEOTIDE SEQUENCE</scope>
    <source>
        <strain evidence="2">USNM1676648</strain>
        <tissue evidence="2">Polyp</tissue>
    </source>
</reference>
<dbReference type="EMBL" id="MU826840">
    <property type="protein sequence ID" value="KAJ7371917.1"/>
    <property type="molecule type" value="Genomic_DNA"/>
</dbReference>
<evidence type="ECO:0000313" key="2">
    <source>
        <dbReference type="EMBL" id="KAJ7371917.1"/>
    </source>
</evidence>
<dbReference type="Proteomes" id="UP001163046">
    <property type="component" value="Unassembled WGS sequence"/>
</dbReference>
<keyword evidence="3" id="KW-1185">Reference proteome</keyword>
<name>A0A9W9YYT4_9CNID</name>